<sequence length="41" mass="4221">MAGLLFPAWAAPCQPPDSSSSPRGPTENTAQIPASEPQSQP</sequence>
<reference evidence="2 3" key="1">
    <citation type="submission" date="2019-04" db="EMBL/GenBank/DDBJ databases">
        <title>Chromosome genome assembly for Takifugu flavidus.</title>
        <authorList>
            <person name="Xiao S."/>
        </authorList>
    </citation>
    <scope>NUCLEOTIDE SEQUENCE [LARGE SCALE GENOMIC DNA]</scope>
    <source>
        <strain evidence="2">HTHZ2018</strain>
        <tissue evidence="2">Muscle</tissue>
    </source>
</reference>
<feature type="compositionally biased region" description="Polar residues" evidence="1">
    <location>
        <begin position="16"/>
        <end position="41"/>
    </location>
</feature>
<gene>
    <name evidence="2" type="ORF">D4764_12G0005940</name>
</gene>
<dbReference type="AlphaFoldDB" id="A0A5C6PBN3"/>
<accession>A0A5C6PBN3</accession>
<keyword evidence="3" id="KW-1185">Reference proteome</keyword>
<feature type="region of interest" description="Disordered" evidence="1">
    <location>
        <begin position="1"/>
        <end position="41"/>
    </location>
</feature>
<comment type="caution">
    <text evidence="2">The sequence shown here is derived from an EMBL/GenBank/DDBJ whole genome shotgun (WGS) entry which is preliminary data.</text>
</comment>
<protein>
    <submittedName>
        <fullName evidence="2">Uncharacterized protein</fullName>
    </submittedName>
</protein>
<evidence type="ECO:0000256" key="1">
    <source>
        <dbReference type="SAM" id="MobiDB-lite"/>
    </source>
</evidence>
<name>A0A5C6PBN3_9TELE</name>
<evidence type="ECO:0000313" key="2">
    <source>
        <dbReference type="EMBL" id="TWW77204.1"/>
    </source>
</evidence>
<organism evidence="2 3">
    <name type="scientific">Takifugu flavidus</name>
    <name type="common">sansaifugu</name>
    <dbReference type="NCBI Taxonomy" id="433684"/>
    <lineage>
        <taxon>Eukaryota</taxon>
        <taxon>Metazoa</taxon>
        <taxon>Chordata</taxon>
        <taxon>Craniata</taxon>
        <taxon>Vertebrata</taxon>
        <taxon>Euteleostomi</taxon>
        <taxon>Actinopterygii</taxon>
        <taxon>Neopterygii</taxon>
        <taxon>Teleostei</taxon>
        <taxon>Neoteleostei</taxon>
        <taxon>Acanthomorphata</taxon>
        <taxon>Eupercaria</taxon>
        <taxon>Tetraodontiformes</taxon>
        <taxon>Tetradontoidea</taxon>
        <taxon>Tetraodontidae</taxon>
        <taxon>Takifugu</taxon>
    </lineage>
</organism>
<dbReference type="EMBL" id="RHFK02000004">
    <property type="protein sequence ID" value="TWW77204.1"/>
    <property type="molecule type" value="Genomic_DNA"/>
</dbReference>
<evidence type="ECO:0000313" key="3">
    <source>
        <dbReference type="Proteomes" id="UP000324091"/>
    </source>
</evidence>
<proteinExistence type="predicted"/>
<dbReference type="Proteomes" id="UP000324091">
    <property type="component" value="Chromosome 12"/>
</dbReference>